<dbReference type="Pfam" id="PF21672">
    <property type="entry name" value="COMM_HN"/>
    <property type="match status" value="1"/>
</dbReference>
<feature type="domain" description="COMM" evidence="3">
    <location>
        <begin position="116"/>
        <end position="185"/>
    </location>
</feature>
<proteinExistence type="inferred from homology"/>
<dbReference type="InterPro" id="IPR017920">
    <property type="entry name" value="COMM"/>
</dbReference>
<sequence length="197" mass="21994">MKLSTEISTGLKKFTNALNDEQFELLLKNLSLSFENPSASLDLPPNVAGADVLKKAYAALFTLIVEGVRWKEDGSIIRNILKDCKLSESRATDILNLLDKQRIPLQISLKQTNFNFPHVLDVTWKMNYIVKSSYSDIDGKALYFIDFIVAKQNWTDEGCKFVTETVNIVCTVNHLQSLVAALRAASRKLIAIGDAAK</sequence>
<dbReference type="EMBL" id="AP028911">
    <property type="protein sequence ID" value="BES92759.1"/>
    <property type="molecule type" value="Genomic_DNA"/>
</dbReference>
<dbReference type="PANTHER" id="PTHR31159:SF1">
    <property type="entry name" value="COMM DOMAIN-CONTAINING PROTEIN 3"/>
    <property type="match status" value="1"/>
</dbReference>
<keyword evidence="5" id="KW-1185">Reference proteome</keyword>
<evidence type="ECO:0000313" key="5">
    <source>
        <dbReference type="Proteomes" id="UP001307889"/>
    </source>
</evidence>
<evidence type="ECO:0000313" key="4">
    <source>
        <dbReference type="EMBL" id="BES92759.1"/>
    </source>
</evidence>
<gene>
    <name evidence="4" type="ORF">NTJ_05569</name>
</gene>
<accession>A0ABN7AND6</accession>
<name>A0ABN7AND6_9HEMI</name>
<protein>
    <recommendedName>
        <fullName evidence="1">COMM domain-containing protein 3</fullName>
    </recommendedName>
</protein>
<dbReference type="InterPro" id="IPR037355">
    <property type="entry name" value="COMMD3"/>
</dbReference>
<dbReference type="Pfam" id="PF07258">
    <property type="entry name" value="COMM_domain"/>
    <property type="match status" value="1"/>
</dbReference>
<dbReference type="Proteomes" id="UP001307889">
    <property type="component" value="Chromosome 3"/>
</dbReference>
<evidence type="ECO:0000256" key="1">
    <source>
        <dbReference type="ARBA" id="ARBA00016548"/>
    </source>
</evidence>
<comment type="similarity">
    <text evidence="2">Belongs to the COMM domain-containing protein 3 family.</text>
</comment>
<dbReference type="PANTHER" id="PTHR31159">
    <property type="entry name" value="COMM DOMAIN-CONTAINING PROTEIN 3"/>
    <property type="match status" value="1"/>
</dbReference>
<evidence type="ECO:0000259" key="3">
    <source>
        <dbReference type="Pfam" id="PF07258"/>
    </source>
</evidence>
<reference evidence="4 5" key="1">
    <citation type="submission" date="2023-09" db="EMBL/GenBank/DDBJ databases">
        <title>Nesidiocoris tenuis whole genome shotgun sequence.</title>
        <authorList>
            <person name="Shibata T."/>
            <person name="Shimoda M."/>
            <person name="Kobayashi T."/>
            <person name="Uehara T."/>
        </authorList>
    </citation>
    <scope>NUCLEOTIDE SEQUENCE [LARGE SCALE GENOMIC DNA]</scope>
    <source>
        <strain evidence="4 5">Japan</strain>
    </source>
</reference>
<evidence type="ECO:0000256" key="2">
    <source>
        <dbReference type="ARBA" id="ARBA00093469"/>
    </source>
</evidence>
<organism evidence="4 5">
    <name type="scientific">Nesidiocoris tenuis</name>
    <dbReference type="NCBI Taxonomy" id="355587"/>
    <lineage>
        <taxon>Eukaryota</taxon>
        <taxon>Metazoa</taxon>
        <taxon>Ecdysozoa</taxon>
        <taxon>Arthropoda</taxon>
        <taxon>Hexapoda</taxon>
        <taxon>Insecta</taxon>
        <taxon>Pterygota</taxon>
        <taxon>Neoptera</taxon>
        <taxon>Paraneoptera</taxon>
        <taxon>Hemiptera</taxon>
        <taxon>Heteroptera</taxon>
        <taxon>Panheteroptera</taxon>
        <taxon>Cimicomorpha</taxon>
        <taxon>Miridae</taxon>
        <taxon>Dicyphina</taxon>
        <taxon>Nesidiocoris</taxon>
    </lineage>
</organism>